<dbReference type="InterPro" id="IPR036735">
    <property type="entry name" value="NGN_dom_sf"/>
</dbReference>
<evidence type="ECO:0000259" key="4">
    <source>
        <dbReference type="SMART" id="SM00738"/>
    </source>
</evidence>
<evidence type="ECO:0000313" key="8">
    <source>
        <dbReference type="Proteomes" id="UP000195607"/>
    </source>
</evidence>
<keyword evidence="2" id="KW-0804">Transcription</keyword>
<organism evidence="5 8">
    <name type="scientific">Cuniculiplasma divulgatum</name>
    <dbReference type="NCBI Taxonomy" id="1673428"/>
    <lineage>
        <taxon>Archaea</taxon>
        <taxon>Methanobacteriati</taxon>
        <taxon>Thermoplasmatota</taxon>
        <taxon>Thermoplasmata</taxon>
        <taxon>Thermoplasmatales</taxon>
        <taxon>Cuniculiplasmataceae</taxon>
        <taxon>Cuniculiplasma</taxon>
    </lineage>
</organism>
<dbReference type="AlphaFoldDB" id="A0A1N5SGR9"/>
<dbReference type="InterPro" id="IPR011590">
    <property type="entry name" value="Spt5_arc"/>
</dbReference>
<reference evidence="7" key="2">
    <citation type="submission" date="2016-06" db="EMBL/GenBank/DDBJ databases">
        <authorList>
            <person name="Toshchakov V.S."/>
        </authorList>
    </citation>
    <scope>NUCLEOTIDE SEQUENCE [LARGE SCALE GENOMIC DNA]</scope>
    <source>
        <strain>PM4 (JCM 30641</strain>
        <strain evidence="7">\VKM B-2940)</strain>
    </source>
</reference>
<evidence type="ECO:0000256" key="2">
    <source>
        <dbReference type="ARBA" id="ARBA00023163"/>
    </source>
</evidence>
<gene>
    <name evidence="6" type="ORF">CPM_0190</name>
    <name evidence="5" type="ORF">CSP5_0224</name>
</gene>
<dbReference type="Gene3D" id="3.30.70.940">
    <property type="entry name" value="NusG, N-terminal domain"/>
    <property type="match status" value="1"/>
</dbReference>
<dbReference type="InterPro" id="IPR005100">
    <property type="entry name" value="NGN-domain"/>
</dbReference>
<reference evidence="6" key="3">
    <citation type="submission" date="2016-06" db="EMBL/GenBank/DDBJ databases">
        <authorList>
            <person name="Olsen C.W."/>
            <person name="Carey S."/>
            <person name="Hinshaw L."/>
            <person name="Karasin A.I."/>
        </authorList>
    </citation>
    <scope>NUCLEOTIDE SEQUENCE [LARGE SCALE GENOMIC DNA]</scope>
    <source>
        <strain evidence="6">PM4</strain>
    </source>
</reference>
<accession>A0A1N5SGR9</accession>
<evidence type="ECO:0000313" key="5">
    <source>
        <dbReference type="EMBL" id="SIM35262.1"/>
    </source>
</evidence>
<dbReference type="SUPFAM" id="SSF50104">
    <property type="entry name" value="Translation proteins SH3-like domain"/>
    <property type="match status" value="1"/>
</dbReference>
<dbReference type="RefSeq" id="WP_021789304.1">
    <property type="nucleotide sequence ID" value="NZ_LT671858.1"/>
</dbReference>
<dbReference type="KEGG" id="cdiv:CPM_0190"/>
<reference evidence="5 8" key="1">
    <citation type="submission" date="2016-04" db="EMBL/GenBank/DDBJ databases">
        <authorList>
            <person name="Evans L.H."/>
            <person name="Alamgir A."/>
            <person name="Owens N."/>
            <person name="Weber N.D."/>
            <person name="Virtaneva K."/>
            <person name="Barbian K."/>
            <person name="Babar A."/>
            <person name="Rosenke K."/>
        </authorList>
    </citation>
    <scope>NUCLEOTIDE SEQUENCE [LARGE SCALE GENOMIC DNA]</scope>
    <source>
        <strain evidence="5">S5</strain>
        <strain evidence="8">S5(T) (JCM 30642 \VKM B-2941)</strain>
    </source>
</reference>
<dbReference type="STRING" id="1673428.CPM_0190"/>
<dbReference type="InterPro" id="IPR006645">
    <property type="entry name" value="NGN-like_dom"/>
</dbReference>
<name>A0A1N5SGR9_9ARCH</name>
<proteinExistence type="predicted"/>
<dbReference type="Pfam" id="PF03439">
    <property type="entry name" value="Spt5-NGN"/>
    <property type="match status" value="1"/>
</dbReference>
<dbReference type="NCBIfam" id="TIGR00405">
    <property type="entry name" value="KOW_elon_Spt5"/>
    <property type="match status" value="1"/>
</dbReference>
<dbReference type="SMART" id="SM00738">
    <property type="entry name" value="NGN"/>
    <property type="match status" value="1"/>
</dbReference>
<dbReference type="GeneID" id="41587527"/>
<dbReference type="InterPro" id="IPR014722">
    <property type="entry name" value="Rib_uL2_dom2"/>
</dbReference>
<protein>
    <recommendedName>
        <fullName evidence="3">Transcription elongation factor Spt5</fullName>
    </recommendedName>
</protein>
<evidence type="ECO:0000313" key="7">
    <source>
        <dbReference type="Proteomes" id="UP000187822"/>
    </source>
</evidence>
<feature type="domain" description="NusG-like N-terminal" evidence="4">
    <location>
        <begin position="133"/>
        <end position="228"/>
    </location>
</feature>
<evidence type="ECO:0000313" key="6">
    <source>
        <dbReference type="EMBL" id="SJK84082.1"/>
    </source>
</evidence>
<dbReference type="EMBL" id="LT719092">
    <property type="protein sequence ID" value="SJK84082.1"/>
    <property type="molecule type" value="Genomic_DNA"/>
</dbReference>
<dbReference type="GO" id="GO:0003746">
    <property type="term" value="F:translation elongation factor activity"/>
    <property type="evidence" value="ECO:0007669"/>
    <property type="project" value="InterPro"/>
</dbReference>
<dbReference type="Proteomes" id="UP000187822">
    <property type="component" value="Chromosome I"/>
</dbReference>
<dbReference type="InterPro" id="IPR008991">
    <property type="entry name" value="Translation_prot_SH3-like_sf"/>
</dbReference>
<dbReference type="GO" id="GO:0006354">
    <property type="term" value="P:DNA-templated transcription elongation"/>
    <property type="evidence" value="ECO:0007669"/>
    <property type="project" value="InterPro"/>
</dbReference>
<keyword evidence="1" id="KW-0805">Transcription regulation</keyword>
<dbReference type="Proteomes" id="UP000195607">
    <property type="component" value="Chromosome I"/>
</dbReference>
<dbReference type="EMBL" id="LT671858">
    <property type="protein sequence ID" value="SIM35262.1"/>
    <property type="molecule type" value="Genomic_DNA"/>
</dbReference>
<dbReference type="Gene3D" id="2.30.30.30">
    <property type="match status" value="1"/>
</dbReference>
<evidence type="ECO:0000256" key="3">
    <source>
        <dbReference type="NCBIfam" id="TIGR00405"/>
    </source>
</evidence>
<sequence length="293" mass="33289">MSIQEYEWIECESKEINSYCGQKVNIPVTIRNIEKEKRTFKIELSMEFIQADSSIIWEMDFTNNDRGILQFSPDGDKKFEKKLELEGHAVREMMFTIDSPKGGSIGDSVTVRIRIASEDGIHSANFTDSIILKPVIIAVKTNVGKELEVATNLLNSDEKDLEERTVLNPTAKREIMAIMSPYELRGYFYLETMHPDRIPYLGRSMRNFKGVVEGAINIEEIQEQLTPKPAVAGLELGSFVELVKGPFKGEKARIMNIDHEKEEVTVQFIESAMLIPVKVKAEDIRVIESGKKQ</sequence>
<keyword evidence="7" id="KW-1185">Reference proteome</keyword>
<evidence type="ECO:0000256" key="1">
    <source>
        <dbReference type="ARBA" id="ARBA00023015"/>
    </source>
</evidence>
<dbReference type="CDD" id="cd06091">
    <property type="entry name" value="KOW_NusG"/>
    <property type="match status" value="1"/>
</dbReference>
<dbReference type="OrthoDB" id="371863at2157"/>